<dbReference type="RefSeq" id="WP_106092215.1">
    <property type="nucleotide sequence ID" value="NZ_PVNL01000109.1"/>
</dbReference>
<protein>
    <submittedName>
        <fullName evidence="1">Uncharacterized protein</fullName>
    </submittedName>
</protein>
<gene>
    <name evidence="1" type="ORF">ENSA7_53280</name>
</gene>
<dbReference type="AlphaFoldDB" id="A0A2S9YDJ2"/>
<organism evidence="1 2">
    <name type="scientific">Enhygromyxa salina</name>
    <dbReference type="NCBI Taxonomy" id="215803"/>
    <lineage>
        <taxon>Bacteria</taxon>
        <taxon>Pseudomonadati</taxon>
        <taxon>Myxococcota</taxon>
        <taxon>Polyangia</taxon>
        <taxon>Nannocystales</taxon>
        <taxon>Nannocystaceae</taxon>
        <taxon>Enhygromyxa</taxon>
    </lineage>
</organism>
<proteinExistence type="predicted"/>
<name>A0A2S9YDJ2_9BACT</name>
<sequence>MTAAIDARWDGFLAKIRERFDELMRESTAGCAALLVQTGGDPTPVSNAWQGMRMRALDLSGKVSDSWNDKVQDMYHDAEAYDQADAAWARAEALTDEIEIRLEQIETKIFADAIRSLLGMAATEQGQLRCSQCGAELQHAVTLQSIEVSCQHCGALVTIEPGPRARMAEAMSHHLWREACWPQWLARYHADKAARHARSATLAQLQAWEQAEIEYLTGYLRERAKLLPNTAGELDKELRGRMHQFYQGLERESAWKQAGSPRRVR</sequence>
<evidence type="ECO:0000313" key="2">
    <source>
        <dbReference type="Proteomes" id="UP000238823"/>
    </source>
</evidence>
<dbReference type="Proteomes" id="UP000238823">
    <property type="component" value="Unassembled WGS sequence"/>
</dbReference>
<evidence type="ECO:0000313" key="1">
    <source>
        <dbReference type="EMBL" id="PRQ03188.1"/>
    </source>
</evidence>
<comment type="caution">
    <text evidence="1">The sequence shown here is derived from an EMBL/GenBank/DDBJ whole genome shotgun (WGS) entry which is preliminary data.</text>
</comment>
<accession>A0A2S9YDJ2</accession>
<reference evidence="1 2" key="1">
    <citation type="submission" date="2018-03" db="EMBL/GenBank/DDBJ databases">
        <title>Draft Genome Sequences of the Obligatory Marine Myxobacteria Enhygromyxa salina SWB007.</title>
        <authorList>
            <person name="Poehlein A."/>
            <person name="Moghaddam J.A."/>
            <person name="Harms H."/>
            <person name="Alanjari M."/>
            <person name="Koenig G.M."/>
            <person name="Daniel R."/>
            <person name="Schaeberle T.F."/>
        </authorList>
    </citation>
    <scope>NUCLEOTIDE SEQUENCE [LARGE SCALE GENOMIC DNA]</scope>
    <source>
        <strain evidence="1 2">SWB007</strain>
    </source>
</reference>
<dbReference type="OrthoDB" id="5502466at2"/>
<dbReference type="EMBL" id="PVNL01000109">
    <property type="protein sequence ID" value="PRQ03188.1"/>
    <property type="molecule type" value="Genomic_DNA"/>
</dbReference>